<dbReference type="InterPro" id="IPR013087">
    <property type="entry name" value="Znf_C2H2_type"/>
</dbReference>
<proteinExistence type="predicted"/>
<dbReference type="EMBL" id="MNUE01000014">
    <property type="protein sequence ID" value="OJD36008.1"/>
    <property type="molecule type" value="Genomic_DNA"/>
</dbReference>
<feature type="region of interest" description="Disordered" evidence="2">
    <location>
        <begin position="79"/>
        <end position="190"/>
    </location>
</feature>
<feature type="compositionally biased region" description="Gly residues" evidence="2">
    <location>
        <begin position="451"/>
        <end position="475"/>
    </location>
</feature>
<dbReference type="Proteomes" id="UP000183809">
    <property type="component" value="Unassembled WGS sequence"/>
</dbReference>
<feature type="region of interest" description="Disordered" evidence="2">
    <location>
        <begin position="450"/>
        <end position="475"/>
    </location>
</feature>
<protein>
    <recommendedName>
        <fullName evidence="3">C2H2-type domain-containing protein</fullName>
    </recommendedName>
</protein>
<dbReference type="PROSITE" id="PS50157">
    <property type="entry name" value="ZINC_FINGER_C2H2_2"/>
    <property type="match status" value="1"/>
</dbReference>
<reference evidence="4 5" key="1">
    <citation type="submission" date="2016-10" db="EMBL/GenBank/DDBJ databases">
        <title>Proteomics and genomics reveal pathogen-plant mechanisms compatible with a hemibiotrophic lifestyle of Diplodia corticola.</title>
        <authorList>
            <person name="Fernandes I."/>
            <person name="De Jonge R."/>
            <person name="Van De Peer Y."/>
            <person name="Devreese B."/>
            <person name="Alves A."/>
            <person name="Esteves A.C."/>
        </authorList>
    </citation>
    <scope>NUCLEOTIDE SEQUENCE [LARGE SCALE GENOMIC DNA]</scope>
    <source>
        <strain evidence="4 5">CBS 112549</strain>
    </source>
</reference>
<keyword evidence="5" id="KW-1185">Reference proteome</keyword>
<feature type="compositionally biased region" description="Polar residues" evidence="2">
    <location>
        <begin position="144"/>
        <end position="190"/>
    </location>
</feature>
<dbReference type="AlphaFoldDB" id="A0A1J9R5X6"/>
<keyword evidence="1" id="KW-0862">Zinc</keyword>
<dbReference type="OrthoDB" id="10626184at2759"/>
<comment type="caution">
    <text evidence="4">The sequence shown here is derived from an EMBL/GenBank/DDBJ whole genome shotgun (WGS) entry which is preliminary data.</text>
</comment>
<evidence type="ECO:0000313" key="5">
    <source>
        <dbReference type="Proteomes" id="UP000183809"/>
    </source>
</evidence>
<dbReference type="GO" id="GO:0008270">
    <property type="term" value="F:zinc ion binding"/>
    <property type="evidence" value="ECO:0007669"/>
    <property type="project" value="UniProtKB-KW"/>
</dbReference>
<feature type="compositionally biased region" description="Pro residues" evidence="2">
    <location>
        <begin position="280"/>
        <end position="291"/>
    </location>
</feature>
<evidence type="ECO:0000313" key="4">
    <source>
        <dbReference type="EMBL" id="OJD36008.1"/>
    </source>
</evidence>
<feature type="compositionally biased region" description="Polar residues" evidence="2">
    <location>
        <begin position="239"/>
        <end position="262"/>
    </location>
</feature>
<dbReference type="RefSeq" id="XP_020132268.1">
    <property type="nucleotide sequence ID" value="XM_020271174.1"/>
</dbReference>
<evidence type="ECO:0000259" key="3">
    <source>
        <dbReference type="PROSITE" id="PS50157"/>
    </source>
</evidence>
<keyword evidence="1" id="KW-0479">Metal-binding</keyword>
<feature type="region of interest" description="Disordered" evidence="2">
    <location>
        <begin position="236"/>
        <end position="361"/>
    </location>
</feature>
<sequence>MESLVGVGSIFPVELPTDPSPGQLGNFNDYMGSPAVGMMNRFDGPFLGGANDFPGSAQAGTHELFTPSAQDCALNLSEAHSQPQGSHTTPAQPPNATNAYRPLPHNTISRIPDLPTLTLQTDGFQGRSIPSSRRQSWQSGRSSAVQSQFTGTTPSSGYLSTPFSSIQSSFDTPHSSHPPSGLNPSSASFGRSANLWSSESAVSYKQNDNYALSPEPSRMTGFRSFGEMPSYLDFFPDTSPFNANPSPTTTGANAQQPPTNRAETLAPPPLRILAPTPHSSAPPAPTRPPQAPTQHHQQQHLTSSTSSSSPPHDPSATLNSDAPTTTSPTAPPPLHTPTPTPKKTPTPNPFCPRCNRRFTSKPRDLGRNIRRHLSLACPAQRDVGADADGQNGQSDGQYVAHVQRPPRLPCSFHGVCGKTFARDCARRVHERRQHGAVVGRVVARERERGGLRGGAGAGAGVGGRRGGGGVGFVDG</sequence>
<dbReference type="STRING" id="236234.A0A1J9R5X6"/>
<organism evidence="4 5">
    <name type="scientific">Diplodia corticola</name>
    <dbReference type="NCBI Taxonomy" id="236234"/>
    <lineage>
        <taxon>Eukaryota</taxon>
        <taxon>Fungi</taxon>
        <taxon>Dikarya</taxon>
        <taxon>Ascomycota</taxon>
        <taxon>Pezizomycotina</taxon>
        <taxon>Dothideomycetes</taxon>
        <taxon>Dothideomycetes incertae sedis</taxon>
        <taxon>Botryosphaeriales</taxon>
        <taxon>Botryosphaeriaceae</taxon>
        <taxon>Diplodia</taxon>
    </lineage>
</organism>
<keyword evidence="1" id="KW-0863">Zinc-finger</keyword>
<accession>A0A1J9R5X6</accession>
<dbReference type="GeneID" id="31011433"/>
<feature type="compositionally biased region" description="Low complexity" evidence="2">
    <location>
        <begin position="131"/>
        <end position="143"/>
    </location>
</feature>
<name>A0A1J9R5X6_9PEZI</name>
<feature type="domain" description="C2H2-type" evidence="3">
    <location>
        <begin position="408"/>
        <end position="434"/>
    </location>
</feature>
<gene>
    <name evidence="4" type="ORF">BKCO1_1400093</name>
</gene>
<feature type="compositionally biased region" description="Pro residues" evidence="2">
    <location>
        <begin position="329"/>
        <end position="350"/>
    </location>
</feature>
<evidence type="ECO:0000256" key="2">
    <source>
        <dbReference type="SAM" id="MobiDB-lite"/>
    </source>
</evidence>
<feature type="compositionally biased region" description="Polar residues" evidence="2">
    <location>
        <begin position="79"/>
        <end position="98"/>
    </location>
</feature>
<feature type="compositionally biased region" description="Low complexity" evidence="2">
    <location>
        <begin position="292"/>
        <end position="316"/>
    </location>
</feature>
<evidence type="ECO:0000256" key="1">
    <source>
        <dbReference type="PROSITE-ProRule" id="PRU00042"/>
    </source>
</evidence>